<evidence type="ECO:0000313" key="2">
    <source>
        <dbReference type="EMBL" id="PTN72639.1"/>
    </source>
</evidence>
<feature type="transmembrane region" description="Helical" evidence="1">
    <location>
        <begin position="26"/>
        <end position="43"/>
    </location>
</feature>
<accession>A0A855UBJ4</accession>
<keyword evidence="2" id="KW-0347">Helicase</keyword>
<keyword evidence="1" id="KW-1133">Transmembrane helix</keyword>
<keyword evidence="1" id="KW-0812">Transmembrane</keyword>
<evidence type="ECO:0000313" key="4">
    <source>
        <dbReference type="Proteomes" id="UP000244140"/>
    </source>
</evidence>
<keyword evidence="1" id="KW-0472">Membrane</keyword>
<keyword evidence="2" id="KW-0067">ATP-binding</keyword>
<proteinExistence type="predicted"/>
<comment type="caution">
    <text evidence="2">The sequence shown here is derived from an EMBL/GenBank/DDBJ whole genome shotgun (WGS) entry which is preliminary data.</text>
</comment>
<sequence length="82" mass="9268">MCTFNNLKKVEGLMNFGYLNFGTKDAVLVIAIFIILILTVLFRWSALEFVFSSGAVGIAFFAGNMKQDKRIADRQNKKSEKK</sequence>
<name>A0A855UBJ4_ENTFL</name>
<gene>
    <name evidence="3" type="ORF">DAI13_16945</name>
    <name evidence="2" type="ORF">DAI13_17735</name>
</gene>
<dbReference type="Proteomes" id="UP000244140">
    <property type="component" value="Unassembled WGS sequence"/>
</dbReference>
<organism evidence="2 4">
    <name type="scientific">Enterococcus faecalis</name>
    <name type="common">Streptococcus faecalis</name>
    <dbReference type="NCBI Taxonomy" id="1351"/>
    <lineage>
        <taxon>Bacteria</taxon>
        <taxon>Bacillati</taxon>
        <taxon>Bacillota</taxon>
        <taxon>Bacilli</taxon>
        <taxon>Lactobacillales</taxon>
        <taxon>Enterococcaceae</taxon>
        <taxon>Enterococcus</taxon>
    </lineage>
</organism>
<reference evidence="2 4" key="1">
    <citation type="submission" date="2018-04" db="EMBL/GenBank/DDBJ databases">
        <authorList>
            <person name="Van Tyne D."/>
        </authorList>
    </citation>
    <scope>NUCLEOTIDE SEQUENCE [LARGE SCALE GENOMIC DNA]</scope>
    <source>
        <strain evidence="2 4">B2535</strain>
    </source>
</reference>
<protein>
    <submittedName>
        <fullName evidence="2">DNA helicase UvrB</fullName>
    </submittedName>
</protein>
<dbReference type="AlphaFoldDB" id="A0A855UBJ4"/>
<dbReference type="EMBL" id="PZZH01000002">
    <property type="protein sequence ID" value="PTN72798.1"/>
    <property type="molecule type" value="Genomic_DNA"/>
</dbReference>
<evidence type="ECO:0000256" key="1">
    <source>
        <dbReference type="SAM" id="Phobius"/>
    </source>
</evidence>
<feature type="transmembrane region" description="Helical" evidence="1">
    <location>
        <begin position="49"/>
        <end position="65"/>
    </location>
</feature>
<keyword evidence="2" id="KW-0547">Nucleotide-binding</keyword>
<dbReference type="GO" id="GO:0004386">
    <property type="term" value="F:helicase activity"/>
    <property type="evidence" value="ECO:0007669"/>
    <property type="project" value="UniProtKB-KW"/>
</dbReference>
<evidence type="ECO:0000313" key="3">
    <source>
        <dbReference type="EMBL" id="PTN72798.1"/>
    </source>
</evidence>
<keyword evidence="2" id="KW-0378">Hydrolase</keyword>
<dbReference type="EMBL" id="PZZH01000004">
    <property type="protein sequence ID" value="PTN72639.1"/>
    <property type="molecule type" value="Genomic_DNA"/>
</dbReference>